<evidence type="ECO:0000313" key="2">
    <source>
        <dbReference type="Proteomes" id="UP000605099"/>
    </source>
</evidence>
<organism evidence="1 2">
    <name type="scientific">Novosphingobium indicum</name>
    <dbReference type="NCBI Taxonomy" id="462949"/>
    <lineage>
        <taxon>Bacteria</taxon>
        <taxon>Pseudomonadati</taxon>
        <taxon>Pseudomonadota</taxon>
        <taxon>Alphaproteobacteria</taxon>
        <taxon>Sphingomonadales</taxon>
        <taxon>Sphingomonadaceae</taxon>
        <taxon>Novosphingobium</taxon>
    </lineage>
</organism>
<keyword evidence="2" id="KW-1185">Reference proteome</keyword>
<protein>
    <submittedName>
        <fullName evidence="1">Uncharacterized protein</fullName>
    </submittedName>
</protein>
<name>A0ABQ2JFB7_9SPHN</name>
<reference evidence="2" key="1">
    <citation type="journal article" date="2019" name="Int. J. Syst. Evol. Microbiol.">
        <title>The Global Catalogue of Microorganisms (GCM) 10K type strain sequencing project: providing services to taxonomists for standard genome sequencing and annotation.</title>
        <authorList>
            <consortium name="The Broad Institute Genomics Platform"/>
            <consortium name="The Broad Institute Genome Sequencing Center for Infectious Disease"/>
            <person name="Wu L."/>
            <person name="Ma J."/>
        </authorList>
    </citation>
    <scope>NUCLEOTIDE SEQUENCE [LARGE SCALE GENOMIC DNA]</scope>
    <source>
        <strain evidence="2">CGMCC 1.6784</strain>
    </source>
</reference>
<evidence type="ECO:0000313" key="1">
    <source>
        <dbReference type="EMBL" id="GGN46388.1"/>
    </source>
</evidence>
<comment type="caution">
    <text evidence="1">The sequence shown here is derived from an EMBL/GenBank/DDBJ whole genome shotgun (WGS) entry which is preliminary data.</text>
</comment>
<dbReference type="EMBL" id="BMLK01000005">
    <property type="protein sequence ID" value="GGN46388.1"/>
    <property type="molecule type" value="Genomic_DNA"/>
</dbReference>
<accession>A0ABQ2JFB7</accession>
<proteinExistence type="predicted"/>
<dbReference type="Proteomes" id="UP000605099">
    <property type="component" value="Unassembled WGS sequence"/>
</dbReference>
<gene>
    <name evidence="1" type="ORF">GCM10011349_13500</name>
</gene>
<sequence>MVYSGFSARFSRHDTSGTQTGDDLKFDRFAGAIDTAALAPLGGPSASAAQFVPVLFVMSLHPTYEGFLPIDRASLG</sequence>